<dbReference type="Proteomes" id="UP000614601">
    <property type="component" value="Unassembled WGS sequence"/>
</dbReference>
<dbReference type="SMART" id="SM00490">
    <property type="entry name" value="HELICc"/>
    <property type="match status" value="1"/>
</dbReference>
<gene>
    <name evidence="7" type="ORF">BOKJ2_LOCUS11425</name>
</gene>
<dbReference type="PROSITE" id="PS51192">
    <property type="entry name" value="HELICASE_ATP_BIND_1"/>
    <property type="match status" value="1"/>
</dbReference>
<dbReference type="GO" id="GO:0005524">
    <property type="term" value="F:ATP binding"/>
    <property type="evidence" value="ECO:0007669"/>
    <property type="project" value="UniProtKB-KW"/>
</dbReference>
<dbReference type="SUPFAM" id="SSF52540">
    <property type="entry name" value="P-loop containing nucleoside triphosphate hydrolases"/>
    <property type="match status" value="1"/>
</dbReference>
<dbReference type="OrthoDB" id="5871318at2759"/>
<evidence type="ECO:0000256" key="4">
    <source>
        <dbReference type="ARBA" id="ARBA00022840"/>
    </source>
</evidence>
<evidence type="ECO:0000313" key="8">
    <source>
        <dbReference type="Proteomes" id="UP000614601"/>
    </source>
</evidence>
<evidence type="ECO:0008006" key="9">
    <source>
        <dbReference type="Google" id="ProtNLM"/>
    </source>
</evidence>
<dbReference type="PROSITE" id="PS51194">
    <property type="entry name" value="HELICASE_CTER"/>
    <property type="match status" value="1"/>
</dbReference>
<evidence type="ECO:0000256" key="2">
    <source>
        <dbReference type="ARBA" id="ARBA00022801"/>
    </source>
</evidence>
<dbReference type="GO" id="GO:0005829">
    <property type="term" value="C:cytosol"/>
    <property type="evidence" value="ECO:0007669"/>
    <property type="project" value="TreeGrafter"/>
</dbReference>
<dbReference type="InterPro" id="IPR027417">
    <property type="entry name" value="P-loop_NTPase"/>
</dbReference>
<keyword evidence="8" id="KW-1185">Reference proteome</keyword>
<dbReference type="InterPro" id="IPR050079">
    <property type="entry name" value="DEAD_box_RNA_helicase"/>
</dbReference>
<dbReference type="InterPro" id="IPR014001">
    <property type="entry name" value="Helicase_ATP-bd"/>
</dbReference>
<dbReference type="Gene3D" id="3.40.50.300">
    <property type="entry name" value="P-loop containing nucleotide triphosphate hydrolases"/>
    <property type="match status" value="2"/>
</dbReference>
<keyword evidence="4" id="KW-0067">ATP-binding</keyword>
<evidence type="ECO:0000313" key="7">
    <source>
        <dbReference type="EMBL" id="CAD5225131.1"/>
    </source>
</evidence>
<dbReference type="Proteomes" id="UP000783686">
    <property type="component" value="Unassembled WGS sequence"/>
</dbReference>
<protein>
    <recommendedName>
        <fullName evidence="9">RNA helicase</fullName>
    </recommendedName>
</protein>
<proteinExistence type="predicted"/>
<sequence length="501" mass="56937">MFADEYAEAEQDPYVLAMRERSERAGDQFTIVDEPIRNTFLTNKKFGEVTYATSKNNKINFEYRKRGMLKKSRFTEEELENQDDEISAGQLYQDMKRIDDSQVTIENMTGEIELIEKFEDMNLNPKLFVNVKKRYVTRPSTIQRYAFPLIRDTQRNLICRAPTGSGKTAAFLIPLIQCILKAKENTKQKEINYTLPHAIIISPTRELALQLAKDASIFCQSTSVGVTFSIGEVADDFRYRGLNGVDILIGTPGRLEAMFFQNRAICERLRREMLKATNGKSRMLMFSATSDKERDDELAPNPVILKIGDEQLPVLSVFQKFVEVVVDGQYRLDKTQVFVSRRRQADALAIDLLKAGYLATSTNGAIPMDVRNKTLQQFKRGEIDIIVCTNVLARGVNIPNVSLVINYNLPQAGLVYPTEYIHRLGRTGRMGNPGVASLTENETWSLPSSWLNTLRSAENQYLSLWKSVSTMKWTVSKRNGLRTVVEKPSKTTRTTLYLTGL</sequence>
<dbReference type="GO" id="GO:0016787">
    <property type="term" value="F:hydrolase activity"/>
    <property type="evidence" value="ECO:0007669"/>
    <property type="project" value="UniProtKB-KW"/>
</dbReference>
<dbReference type="PANTHER" id="PTHR47959">
    <property type="entry name" value="ATP-DEPENDENT RNA HELICASE RHLE-RELATED"/>
    <property type="match status" value="1"/>
</dbReference>
<name>A0A811LA98_9BILA</name>
<dbReference type="Pfam" id="PF00270">
    <property type="entry name" value="DEAD"/>
    <property type="match status" value="1"/>
</dbReference>
<evidence type="ECO:0000256" key="1">
    <source>
        <dbReference type="ARBA" id="ARBA00022741"/>
    </source>
</evidence>
<dbReference type="PANTHER" id="PTHR47959:SF13">
    <property type="entry name" value="ATP-DEPENDENT RNA HELICASE RHLE"/>
    <property type="match status" value="1"/>
</dbReference>
<keyword evidence="2" id="KW-0378">Hydrolase</keyword>
<dbReference type="GO" id="GO:0003676">
    <property type="term" value="F:nucleic acid binding"/>
    <property type="evidence" value="ECO:0007669"/>
    <property type="project" value="InterPro"/>
</dbReference>
<feature type="domain" description="Helicase C-terminal" evidence="6">
    <location>
        <begin position="316"/>
        <end position="476"/>
    </location>
</feature>
<dbReference type="AlphaFoldDB" id="A0A811LA98"/>
<accession>A0A811LA98</accession>
<evidence type="ECO:0000259" key="5">
    <source>
        <dbReference type="PROSITE" id="PS51192"/>
    </source>
</evidence>
<reference evidence="7" key="1">
    <citation type="submission" date="2020-09" db="EMBL/GenBank/DDBJ databases">
        <authorList>
            <person name="Kikuchi T."/>
        </authorList>
    </citation>
    <scope>NUCLEOTIDE SEQUENCE</scope>
    <source>
        <strain evidence="7">SH1</strain>
    </source>
</reference>
<dbReference type="EMBL" id="CAJFCW020000005">
    <property type="protein sequence ID" value="CAG9120463.1"/>
    <property type="molecule type" value="Genomic_DNA"/>
</dbReference>
<comment type="caution">
    <text evidence="7">The sequence shown here is derived from an EMBL/GenBank/DDBJ whole genome shotgun (WGS) entry which is preliminary data.</text>
</comment>
<evidence type="ECO:0000259" key="6">
    <source>
        <dbReference type="PROSITE" id="PS51194"/>
    </source>
</evidence>
<dbReference type="SMART" id="SM00487">
    <property type="entry name" value="DEXDc"/>
    <property type="match status" value="1"/>
</dbReference>
<evidence type="ECO:0000256" key="3">
    <source>
        <dbReference type="ARBA" id="ARBA00022806"/>
    </source>
</evidence>
<dbReference type="EMBL" id="CAJFDH010000005">
    <property type="protein sequence ID" value="CAD5225131.1"/>
    <property type="molecule type" value="Genomic_DNA"/>
</dbReference>
<dbReference type="GO" id="GO:0003724">
    <property type="term" value="F:RNA helicase activity"/>
    <property type="evidence" value="ECO:0007669"/>
    <property type="project" value="TreeGrafter"/>
</dbReference>
<dbReference type="CDD" id="cd18787">
    <property type="entry name" value="SF2_C_DEAD"/>
    <property type="match status" value="1"/>
</dbReference>
<dbReference type="InterPro" id="IPR001650">
    <property type="entry name" value="Helicase_C-like"/>
</dbReference>
<organism evidence="7 8">
    <name type="scientific">Bursaphelenchus okinawaensis</name>
    <dbReference type="NCBI Taxonomy" id="465554"/>
    <lineage>
        <taxon>Eukaryota</taxon>
        <taxon>Metazoa</taxon>
        <taxon>Ecdysozoa</taxon>
        <taxon>Nematoda</taxon>
        <taxon>Chromadorea</taxon>
        <taxon>Rhabditida</taxon>
        <taxon>Tylenchina</taxon>
        <taxon>Tylenchomorpha</taxon>
        <taxon>Aphelenchoidea</taxon>
        <taxon>Aphelenchoididae</taxon>
        <taxon>Bursaphelenchus</taxon>
    </lineage>
</organism>
<dbReference type="InterPro" id="IPR011545">
    <property type="entry name" value="DEAD/DEAH_box_helicase_dom"/>
</dbReference>
<dbReference type="Pfam" id="PF00271">
    <property type="entry name" value="Helicase_C"/>
    <property type="match status" value="1"/>
</dbReference>
<keyword evidence="3" id="KW-0347">Helicase</keyword>
<feature type="domain" description="Helicase ATP-binding" evidence="5">
    <location>
        <begin position="148"/>
        <end position="308"/>
    </location>
</feature>
<keyword evidence="1" id="KW-0547">Nucleotide-binding</keyword>